<evidence type="ECO:0000259" key="8">
    <source>
        <dbReference type="Pfam" id="PF20684"/>
    </source>
</evidence>
<reference evidence="9" key="2">
    <citation type="journal article" date="2023" name="IMA Fungus">
        <title>Comparative genomic study of the Penicillium genus elucidates a diverse pangenome and 15 lateral gene transfer events.</title>
        <authorList>
            <person name="Petersen C."/>
            <person name="Sorensen T."/>
            <person name="Nielsen M.R."/>
            <person name="Sondergaard T.E."/>
            <person name="Sorensen J.L."/>
            <person name="Fitzpatrick D.A."/>
            <person name="Frisvad J.C."/>
            <person name="Nielsen K.L."/>
        </authorList>
    </citation>
    <scope>NUCLEOTIDE SEQUENCE</scope>
    <source>
        <strain evidence="9">IBT 21917</strain>
    </source>
</reference>
<comment type="subcellular location">
    <subcellularLocation>
        <location evidence="1">Membrane</location>
        <topology evidence="1">Multi-pass membrane protein</topology>
    </subcellularLocation>
</comment>
<evidence type="ECO:0000256" key="2">
    <source>
        <dbReference type="ARBA" id="ARBA00022692"/>
    </source>
</evidence>
<feature type="transmembrane region" description="Helical" evidence="7">
    <location>
        <begin position="20"/>
        <end position="39"/>
    </location>
</feature>
<feature type="region of interest" description="Disordered" evidence="6">
    <location>
        <begin position="287"/>
        <end position="381"/>
    </location>
</feature>
<feature type="transmembrane region" description="Helical" evidence="7">
    <location>
        <begin position="51"/>
        <end position="70"/>
    </location>
</feature>
<feature type="domain" description="Rhodopsin" evidence="8">
    <location>
        <begin position="35"/>
        <end position="280"/>
    </location>
</feature>
<dbReference type="PANTHER" id="PTHR33048">
    <property type="entry name" value="PTH11-LIKE INTEGRAL MEMBRANE PROTEIN (AFU_ORTHOLOGUE AFUA_5G11245)"/>
    <property type="match status" value="1"/>
</dbReference>
<evidence type="ECO:0000256" key="4">
    <source>
        <dbReference type="ARBA" id="ARBA00023136"/>
    </source>
</evidence>
<keyword evidence="4 7" id="KW-0472">Membrane</keyword>
<dbReference type="AlphaFoldDB" id="A0A9W9I1B5"/>
<feature type="compositionally biased region" description="Polar residues" evidence="6">
    <location>
        <begin position="287"/>
        <end position="312"/>
    </location>
</feature>
<proteinExistence type="inferred from homology"/>
<dbReference type="PANTHER" id="PTHR33048:SF155">
    <property type="entry name" value="INTEGRAL MEMBRANE PROTEIN"/>
    <property type="match status" value="1"/>
</dbReference>
<feature type="transmembrane region" description="Helical" evidence="7">
    <location>
        <begin position="254"/>
        <end position="274"/>
    </location>
</feature>
<evidence type="ECO:0000256" key="6">
    <source>
        <dbReference type="SAM" id="MobiDB-lite"/>
    </source>
</evidence>
<dbReference type="OrthoDB" id="5417887at2759"/>
<dbReference type="GO" id="GO:0016020">
    <property type="term" value="C:membrane"/>
    <property type="evidence" value="ECO:0007669"/>
    <property type="project" value="UniProtKB-SubCell"/>
</dbReference>
<dbReference type="Pfam" id="PF20684">
    <property type="entry name" value="Fung_rhodopsin"/>
    <property type="match status" value="1"/>
</dbReference>
<sequence length="381" mass="42443">MVGFNTNVDFNETRATGINVLGWAFTGVAIATVILKFFARIDKIKKLGWDDFFIFLSLAFSIVATAFVSYSVTLGLGRHTAAVIAEHGFERYKMAAKWQIIAFPFNIASFSFPNISISILINDLLDPNPLRQYLLLGMSVMQVVFAMISVFLVFFQCNPTQMLWNPTLGGTCWSPDVFDNFMYWVMAYTTVTDIVLAIVPIKAFWSLQMRMSTKLGLCVMMGLTLLSAIVTVVKATYLHLFSDHTDPLYNVVPLVLWGLVEQNVVIVAACIPTLRPFFRKVFTSGKGNTTGTASNSRSRSGSTFKLASNPVHNGSRRLPSVSEFPLEDPQATGHDTDSNHSQKGIWQTREVTVESDDEPDLEGAMGSQYKETIPVNLRRTR</sequence>
<dbReference type="InterPro" id="IPR049326">
    <property type="entry name" value="Rhodopsin_dom_fungi"/>
</dbReference>
<keyword evidence="10" id="KW-1185">Reference proteome</keyword>
<keyword evidence="3 7" id="KW-1133">Transmembrane helix</keyword>
<evidence type="ECO:0000256" key="1">
    <source>
        <dbReference type="ARBA" id="ARBA00004141"/>
    </source>
</evidence>
<reference evidence="9" key="1">
    <citation type="submission" date="2022-11" db="EMBL/GenBank/DDBJ databases">
        <authorList>
            <person name="Petersen C."/>
        </authorList>
    </citation>
    <scope>NUCLEOTIDE SEQUENCE</scope>
    <source>
        <strain evidence="9">IBT 21917</strain>
    </source>
</reference>
<accession>A0A9W9I1B5</accession>
<keyword evidence="2 7" id="KW-0812">Transmembrane</keyword>
<evidence type="ECO:0000256" key="3">
    <source>
        <dbReference type="ARBA" id="ARBA00022989"/>
    </source>
</evidence>
<evidence type="ECO:0000313" key="10">
    <source>
        <dbReference type="Proteomes" id="UP001146351"/>
    </source>
</evidence>
<organism evidence="9 10">
    <name type="scientific">Penicillium capsulatum</name>
    <dbReference type="NCBI Taxonomy" id="69766"/>
    <lineage>
        <taxon>Eukaryota</taxon>
        <taxon>Fungi</taxon>
        <taxon>Dikarya</taxon>
        <taxon>Ascomycota</taxon>
        <taxon>Pezizomycotina</taxon>
        <taxon>Eurotiomycetes</taxon>
        <taxon>Eurotiomycetidae</taxon>
        <taxon>Eurotiales</taxon>
        <taxon>Aspergillaceae</taxon>
        <taxon>Penicillium</taxon>
    </lineage>
</organism>
<comment type="similarity">
    <text evidence="5">Belongs to the SAT4 family.</text>
</comment>
<dbReference type="Proteomes" id="UP001146351">
    <property type="component" value="Unassembled WGS sequence"/>
</dbReference>
<feature type="transmembrane region" description="Helical" evidence="7">
    <location>
        <begin position="100"/>
        <end position="121"/>
    </location>
</feature>
<feature type="transmembrane region" description="Helical" evidence="7">
    <location>
        <begin position="181"/>
        <end position="205"/>
    </location>
</feature>
<feature type="transmembrane region" description="Helical" evidence="7">
    <location>
        <begin position="133"/>
        <end position="155"/>
    </location>
</feature>
<feature type="transmembrane region" description="Helical" evidence="7">
    <location>
        <begin position="217"/>
        <end position="242"/>
    </location>
</feature>
<evidence type="ECO:0000313" key="9">
    <source>
        <dbReference type="EMBL" id="KAJ5161070.1"/>
    </source>
</evidence>
<dbReference type="InterPro" id="IPR052337">
    <property type="entry name" value="SAT4-like"/>
</dbReference>
<comment type="caution">
    <text evidence="9">The sequence shown here is derived from an EMBL/GenBank/DDBJ whole genome shotgun (WGS) entry which is preliminary data.</text>
</comment>
<evidence type="ECO:0000256" key="7">
    <source>
        <dbReference type="SAM" id="Phobius"/>
    </source>
</evidence>
<dbReference type="EMBL" id="JAPQKO010000005">
    <property type="protein sequence ID" value="KAJ5161070.1"/>
    <property type="molecule type" value="Genomic_DNA"/>
</dbReference>
<name>A0A9W9I1B5_9EURO</name>
<evidence type="ECO:0000256" key="5">
    <source>
        <dbReference type="ARBA" id="ARBA00038359"/>
    </source>
</evidence>
<protein>
    <recommendedName>
        <fullName evidence="8">Rhodopsin domain-containing protein</fullName>
    </recommendedName>
</protein>
<gene>
    <name evidence="9" type="ORF">N7492_006462</name>
</gene>